<dbReference type="Proteomes" id="UP000632377">
    <property type="component" value="Unassembled WGS sequence"/>
</dbReference>
<comment type="caution">
    <text evidence="2">The sequence shown here is derived from an EMBL/GenBank/DDBJ whole genome shotgun (WGS) entry which is preliminary data.</text>
</comment>
<feature type="region of interest" description="Disordered" evidence="1">
    <location>
        <begin position="31"/>
        <end position="93"/>
    </location>
</feature>
<gene>
    <name evidence="2" type="ORF">JK636_06645</name>
</gene>
<evidence type="ECO:0000313" key="2">
    <source>
        <dbReference type="EMBL" id="MBL4935435.1"/>
    </source>
</evidence>
<accession>A0ABS1T7X7</accession>
<protein>
    <recommendedName>
        <fullName evidence="4">Collagen-like protein</fullName>
    </recommendedName>
</protein>
<reference evidence="2 3" key="1">
    <citation type="submission" date="2021-01" db="EMBL/GenBank/DDBJ databases">
        <title>Genome public.</title>
        <authorList>
            <person name="Liu C."/>
            <person name="Sun Q."/>
        </authorList>
    </citation>
    <scope>NUCLEOTIDE SEQUENCE [LARGE SCALE GENOMIC DNA]</scope>
    <source>
        <strain evidence="2 3">YIM B02515</strain>
    </source>
</reference>
<organism evidence="2 3">
    <name type="scientific">Clostridium rhizosphaerae</name>
    <dbReference type="NCBI Taxonomy" id="2803861"/>
    <lineage>
        <taxon>Bacteria</taxon>
        <taxon>Bacillati</taxon>
        <taxon>Bacillota</taxon>
        <taxon>Clostridia</taxon>
        <taxon>Eubacteriales</taxon>
        <taxon>Clostridiaceae</taxon>
        <taxon>Clostridium</taxon>
    </lineage>
</organism>
<sequence length="162" mass="17680">MDESGDEYFRDEEADEFVEFTPPYGCPFYRQQFPGGFMPPRPPFGPPGGGPGGFPGGPGNFPGGPGGGQGGAPQGPPPNFTPSKSQAKSLSSAGGPSALAVDARSLRPCLFRFTYLWLRNGNSFWAFLTFVGRRSVAGFRWNGRRWVYFGIDTNRIDFFICY</sequence>
<evidence type="ECO:0000256" key="1">
    <source>
        <dbReference type="SAM" id="MobiDB-lite"/>
    </source>
</evidence>
<keyword evidence="3" id="KW-1185">Reference proteome</keyword>
<name>A0ABS1T7X7_9CLOT</name>
<dbReference type="EMBL" id="JAESWC010000002">
    <property type="protein sequence ID" value="MBL4935435.1"/>
    <property type="molecule type" value="Genomic_DNA"/>
</dbReference>
<feature type="compositionally biased region" description="Pro residues" evidence="1">
    <location>
        <begin position="37"/>
        <end position="49"/>
    </location>
</feature>
<proteinExistence type="predicted"/>
<evidence type="ECO:0000313" key="3">
    <source>
        <dbReference type="Proteomes" id="UP000632377"/>
    </source>
</evidence>
<evidence type="ECO:0008006" key="4">
    <source>
        <dbReference type="Google" id="ProtNLM"/>
    </source>
</evidence>
<feature type="compositionally biased region" description="Gly residues" evidence="1">
    <location>
        <begin position="50"/>
        <end position="73"/>
    </location>
</feature>